<evidence type="ECO:0000313" key="2">
    <source>
        <dbReference type="EMBL" id="GBH07741.1"/>
    </source>
</evidence>
<proteinExistence type="predicted"/>
<dbReference type="AlphaFoldDB" id="A0A2V0Q5K9"/>
<organism evidence="2 3">
    <name type="scientific">Pseudomonas syringae pv. actinidiae</name>
    <dbReference type="NCBI Taxonomy" id="103796"/>
    <lineage>
        <taxon>Bacteria</taxon>
        <taxon>Pseudomonadati</taxon>
        <taxon>Pseudomonadota</taxon>
        <taxon>Gammaproteobacteria</taxon>
        <taxon>Pseudomonadales</taxon>
        <taxon>Pseudomonadaceae</taxon>
        <taxon>Pseudomonas</taxon>
        <taxon>Pseudomonas syringae</taxon>
    </lineage>
</organism>
<sequence length="58" mass="6470">MYRDFKVPIQCSPPKKASWPSNVQLTGLARRPCPTNRPSQSGNWASGNRKPSWLVSSV</sequence>
<gene>
    <name evidence="2" type="ORF">KPSA1_01101</name>
</gene>
<dbReference type="Proteomes" id="UP000247480">
    <property type="component" value="Unassembled WGS sequence"/>
</dbReference>
<evidence type="ECO:0000256" key="1">
    <source>
        <dbReference type="SAM" id="MobiDB-lite"/>
    </source>
</evidence>
<evidence type="ECO:0000313" key="3">
    <source>
        <dbReference type="Proteomes" id="UP000247480"/>
    </source>
</evidence>
<dbReference type="EMBL" id="BGJZ01000052">
    <property type="protein sequence ID" value="GBH07741.1"/>
    <property type="molecule type" value="Genomic_DNA"/>
</dbReference>
<comment type="caution">
    <text evidence="2">The sequence shown here is derived from an EMBL/GenBank/DDBJ whole genome shotgun (WGS) entry which is preliminary data.</text>
</comment>
<name>A0A2V0Q5K9_PSESF</name>
<accession>A0A2V0Q5K9</accession>
<reference evidence="2 3" key="1">
    <citation type="submission" date="2018-04" db="EMBL/GenBank/DDBJ databases">
        <title>Draft genome sequence of Pseudomonas syringae pv. actinidiae biovar 1 strains isolated from kiwifruit in Kagawa prefecture.</title>
        <authorList>
            <person name="Tabuchi M."/>
            <person name="Saito M."/>
            <person name="Fujiwara S."/>
            <person name="Sasa N."/>
            <person name="Akimitsu K."/>
            <person name="Gomi K."/>
            <person name="Konishi-Sugita S."/>
            <person name="Hamano K."/>
            <person name="Kataoka I."/>
        </authorList>
    </citation>
    <scope>NUCLEOTIDE SEQUENCE [LARGE SCALE GENOMIC DNA]</scope>
    <source>
        <strain evidence="2 3">MAFF212206</strain>
    </source>
</reference>
<protein>
    <submittedName>
        <fullName evidence="2">Uncharacterized protein</fullName>
    </submittedName>
</protein>
<feature type="compositionally biased region" description="Polar residues" evidence="1">
    <location>
        <begin position="36"/>
        <end position="46"/>
    </location>
</feature>
<feature type="region of interest" description="Disordered" evidence="1">
    <location>
        <begin position="13"/>
        <end position="58"/>
    </location>
</feature>